<evidence type="ECO:0000256" key="1">
    <source>
        <dbReference type="ARBA" id="ARBA00004308"/>
    </source>
</evidence>
<keyword evidence="5 6" id="KW-0472">Membrane</keyword>
<dbReference type="SUPFAM" id="SSF64356">
    <property type="entry name" value="SNARE-like"/>
    <property type="match status" value="1"/>
</dbReference>
<dbReference type="InterPro" id="IPR016635">
    <property type="entry name" value="AP_complex_ssu"/>
</dbReference>
<evidence type="ECO:0000259" key="7">
    <source>
        <dbReference type="Pfam" id="PF01217"/>
    </source>
</evidence>
<comment type="similarity">
    <text evidence="2 6">Belongs to the adaptor complexes small subunit family.</text>
</comment>
<dbReference type="InterPro" id="IPR011012">
    <property type="entry name" value="Longin-like_dom_sf"/>
</dbReference>
<dbReference type="Gene3D" id="3.30.450.60">
    <property type="match status" value="1"/>
</dbReference>
<sequence>MLKFLLLANKQGHVRLTKYYEYSEISERTTLEADLIRKVLARSENQCSFLDYRDYKVVYRRYASLYFMIGIDHEENEMAILEFIHLLVEVMDMYFNKVCELDIMCNLEKAHMILDEMISNGYIVETNKSRIVPVVVALLKTV</sequence>
<keyword evidence="4 6" id="KW-0653">Protein transport</keyword>
<reference evidence="9" key="1">
    <citation type="submission" date="2025-08" db="UniProtKB">
        <authorList>
            <consortium name="RefSeq"/>
        </authorList>
    </citation>
    <scope>IDENTIFICATION</scope>
    <source>
        <tissue evidence="9">Testes</tissue>
    </source>
</reference>
<gene>
    <name evidence="9" type="primary">LOC100371440</name>
</gene>
<dbReference type="PIRSF" id="PIRSF015588">
    <property type="entry name" value="AP_complex_sigma"/>
    <property type="match status" value="1"/>
</dbReference>
<dbReference type="RefSeq" id="XP_002741753.2">
    <property type="nucleotide sequence ID" value="XM_002741707.2"/>
</dbReference>
<evidence type="ECO:0000313" key="8">
    <source>
        <dbReference type="Proteomes" id="UP000694865"/>
    </source>
</evidence>
<evidence type="ECO:0000256" key="2">
    <source>
        <dbReference type="ARBA" id="ARBA00006972"/>
    </source>
</evidence>
<evidence type="ECO:0000256" key="5">
    <source>
        <dbReference type="ARBA" id="ARBA00023136"/>
    </source>
</evidence>
<dbReference type="InterPro" id="IPR000804">
    <property type="entry name" value="Clathrin_sm-chain_CS"/>
</dbReference>
<evidence type="ECO:0000256" key="3">
    <source>
        <dbReference type="ARBA" id="ARBA00022448"/>
    </source>
</evidence>
<accession>A0ABM0H0Y8</accession>
<evidence type="ECO:0000256" key="4">
    <source>
        <dbReference type="ARBA" id="ARBA00022927"/>
    </source>
</evidence>
<keyword evidence="3 6" id="KW-0813">Transport</keyword>
<dbReference type="GeneID" id="100371440"/>
<evidence type="ECO:0000313" key="9">
    <source>
        <dbReference type="RefSeq" id="XP_002741753.2"/>
    </source>
</evidence>
<dbReference type="Pfam" id="PF01217">
    <property type="entry name" value="Clat_adaptor_s"/>
    <property type="match status" value="1"/>
</dbReference>
<comment type="subcellular location">
    <subcellularLocation>
        <location evidence="1">Endomembrane system</location>
    </subcellularLocation>
</comment>
<organism evidence="8 9">
    <name type="scientific">Saccoglossus kowalevskii</name>
    <name type="common">Acorn worm</name>
    <dbReference type="NCBI Taxonomy" id="10224"/>
    <lineage>
        <taxon>Eukaryota</taxon>
        <taxon>Metazoa</taxon>
        <taxon>Hemichordata</taxon>
        <taxon>Enteropneusta</taxon>
        <taxon>Harrimaniidae</taxon>
        <taxon>Saccoglossus</taxon>
    </lineage>
</organism>
<name>A0ABM0H0Y8_SACKO</name>
<feature type="domain" description="AP complex mu/sigma subunit" evidence="7">
    <location>
        <begin position="1"/>
        <end position="136"/>
    </location>
</feature>
<protein>
    <recommendedName>
        <fullName evidence="6">AP complex subunit sigma</fullName>
    </recommendedName>
</protein>
<dbReference type="Proteomes" id="UP000694865">
    <property type="component" value="Unplaced"/>
</dbReference>
<keyword evidence="8" id="KW-1185">Reference proteome</keyword>
<dbReference type="PROSITE" id="PS00989">
    <property type="entry name" value="CLAT_ADAPTOR_S"/>
    <property type="match status" value="1"/>
</dbReference>
<evidence type="ECO:0000256" key="6">
    <source>
        <dbReference type="PIRNR" id="PIRNR015588"/>
    </source>
</evidence>
<dbReference type="PANTHER" id="PTHR11753">
    <property type="entry name" value="ADAPTOR COMPLEXES SMALL SUBUNIT FAMILY"/>
    <property type="match status" value="1"/>
</dbReference>
<proteinExistence type="inferred from homology"/>
<dbReference type="InterPro" id="IPR022775">
    <property type="entry name" value="AP_mu_sigma_su"/>
</dbReference>